<comment type="catalytic activity">
    <reaction evidence="1">
        <text>ATP + protein L-histidine = ADP + protein N-phospho-L-histidine.</text>
        <dbReference type="EC" id="2.7.13.3"/>
    </reaction>
</comment>
<dbReference type="Pfam" id="PF02518">
    <property type="entry name" value="HATPase_c"/>
    <property type="match status" value="1"/>
</dbReference>
<evidence type="ECO:0000256" key="2">
    <source>
        <dbReference type="ARBA" id="ARBA00012438"/>
    </source>
</evidence>
<evidence type="ECO:0000256" key="5">
    <source>
        <dbReference type="ARBA" id="ARBA00023012"/>
    </source>
</evidence>
<gene>
    <name evidence="7" type="ORF">ACFQQG_01945</name>
</gene>
<sequence>MVPSENAALTVETDQTISADRSRLQQLLENLFANAVEHGGKDVTVRVGDLKEGFYVADDGVGIPEGEREDIFEAGYSTAEEGTGFGLRIAKQIVDAHGWDIRVTDSDDDGAQFEITGIDTPE</sequence>
<dbReference type="EMBL" id="JBHSZI010000001">
    <property type="protein sequence ID" value="MFC7057160.1"/>
    <property type="molecule type" value="Genomic_DNA"/>
</dbReference>
<keyword evidence="5" id="KW-0902">Two-component regulatory system</keyword>
<organism evidence="7 8">
    <name type="scientific">Halovenus salina</name>
    <dbReference type="NCBI Taxonomy" id="1510225"/>
    <lineage>
        <taxon>Archaea</taxon>
        <taxon>Methanobacteriati</taxon>
        <taxon>Methanobacteriota</taxon>
        <taxon>Stenosarchaea group</taxon>
        <taxon>Halobacteria</taxon>
        <taxon>Halobacteriales</taxon>
        <taxon>Haloarculaceae</taxon>
        <taxon>Halovenus</taxon>
    </lineage>
</organism>
<accession>A0ABD5VVQ8</accession>
<dbReference type="GO" id="GO:0004673">
    <property type="term" value="F:protein histidine kinase activity"/>
    <property type="evidence" value="ECO:0007669"/>
    <property type="project" value="UniProtKB-EC"/>
</dbReference>
<evidence type="ECO:0000256" key="3">
    <source>
        <dbReference type="ARBA" id="ARBA00022679"/>
    </source>
</evidence>
<evidence type="ECO:0000256" key="1">
    <source>
        <dbReference type="ARBA" id="ARBA00000085"/>
    </source>
</evidence>
<keyword evidence="8" id="KW-1185">Reference proteome</keyword>
<evidence type="ECO:0000259" key="6">
    <source>
        <dbReference type="PROSITE" id="PS50109"/>
    </source>
</evidence>
<dbReference type="AlphaFoldDB" id="A0ABD5VVQ8"/>
<dbReference type="InterPro" id="IPR005467">
    <property type="entry name" value="His_kinase_dom"/>
</dbReference>
<dbReference type="InterPro" id="IPR036890">
    <property type="entry name" value="HATPase_C_sf"/>
</dbReference>
<keyword evidence="3" id="KW-0808">Transferase</keyword>
<protein>
    <recommendedName>
        <fullName evidence="2">histidine kinase</fullName>
        <ecNumber evidence="2">2.7.13.3</ecNumber>
    </recommendedName>
</protein>
<dbReference type="GO" id="GO:0000160">
    <property type="term" value="P:phosphorelay signal transduction system"/>
    <property type="evidence" value="ECO:0007669"/>
    <property type="project" value="UniProtKB-KW"/>
</dbReference>
<evidence type="ECO:0000313" key="8">
    <source>
        <dbReference type="Proteomes" id="UP001596445"/>
    </source>
</evidence>
<dbReference type="Gene3D" id="3.30.565.10">
    <property type="entry name" value="Histidine kinase-like ATPase, C-terminal domain"/>
    <property type="match status" value="1"/>
</dbReference>
<feature type="domain" description="Histidine kinase" evidence="6">
    <location>
        <begin position="1"/>
        <end position="116"/>
    </location>
</feature>
<proteinExistence type="predicted"/>
<dbReference type="PANTHER" id="PTHR43711:SF1">
    <property type="entry name" value="HISTIDINE KINASE 1"/>
    <property type="match status" value="1"/>
</dbReference>
<dbReference type="RefSeq" id="WP_382186717.1">
    <property type="nucleotide sequence ID" value="NZ_JBHSZI010000001.1"/>
</dbReference>
<evidence type="ECO:0000256" key="4">
    <source>
        <dbReference type="ARBA" id="ARBA00022777"/>
    </source>
</evidence>
<dbReference type="PANTHER" id="PTHR43711">
    <property type="entry name" value="TWO-COMPONENT HISTIDINE KINASE"/>
    <property type="match status" value="1"/>
</dbReference>
<dbReference type="SUPFAM" id="SSF55874">
    <property type="entry name" value="ATPase domain of HSP90 chaperone/DNA topoisomerase II/histidine kinase"/>
    <property type="match status" value="1"/>
</dbReference>
<comment type="caution">
    <text evidence="7">The sequence shown here is derived from an EMBL/GenBank/DDBJ whole genome shotgun (WGS) entry which is preliminary data.</text>
</comment>
<name>A0ABD5VVQ8_9EURY</name>
<reference evidence="7 8" key="1">
    <citation type="journal article" date="2019" name="Int. J. Syst. Evol. Microbiol.">
        <title>The Global Catalogue of Microorganisms (GCM) 10K type strain sequencing project: providing services to taxonomists for standard genome sequencing and annotation.</title>
        <authorList>
            <consortium name="The Broad Institute Genomics Platform"/>
            <consortium name="The Broad Institute Genome Sequencing Center for Infectious Disease"/>
            <person name="Wu L."/>
            <person name="Ma J."/>
        </authorList>
    </citation>
    <scope>NUCLEOTIDE SEQUENCE [LARGE SCALE GENOMIC DNA]</scope>
    <source>
        <strain evidence="7 8">JCM 30072</strain>
    </source>
</reference>
<dbReference type="InterPro" id="IPR003594">
    <property type="entry name" value="HATPase_dom"/>
</dbReference>
<evidence type="ECO:0000313" key="7">
    <source>
        <dbReference type="EMBL" id="MFC7057160.1"/>
    </source>
</evidence>
<dbReference type="CDD" id="cd00075">
    <property type="entry name" value="HATPase"/>
    <property type="match status" value="1"/>
</dbReference>
<dbReference type="InterPro" id="IPR004358">
    <property type="entry name" value="Sig_transdc_His_kin-like_C"/>
</dbReference>
<dbReference type="PRINTS" id="PR00344">
    <property type="entry name" value="BCTRLSENSOR"/>
</dbReference>
<dbReference type="Proteomes" id="UP001596445">
    <property type="component" value="Unassembled WGS sequence"/>
</dbReference>
<dbReference type="SMART" id="SM00387">
    <property type="entry name" value="HATPase_c"/>
    <property type="match status" value="1"/>
</dbReference>
<keyword evidence="4 7" id="KW-0418">Kinase</keyword>
<dbReference type="InterPro" id="IPR050736">
    <property type="entry name" value="Sensor_HK_Regulatory"/>
</dbReference>
<dbReference type="PROSITE" id="PS50109">
    <property type="entry name" value="HIS_KIN"/>
    <property type="match status" value="1"/>
</dbReference>
<dbReference type="EC" id="2.7.13.3" evidence="2"/>